<dbReference type="PROSITE" id="PS50893">
    <property type="entry name" value="ABC_TRANSPORTER_2"/>
    <property type="match status" value="2"/>
</dbReference>
<evidence type="ECO:0000256" key="4">
    <source>
        <dbReference type="ARBA" id="ARBA00022554"/>
    </source>
</evidence>
<feature type="transmembrane region" description="Helical" evidence="11">
    <location>
        <begin position="774"/>
        <end position="795"/>
    </location>
</feature>
<keyword evidence="3" id="KW-0813">Transport</keyword>
<evidence type="ECO:0000256" key="2">
    <source>
        <dbReference type="ARBA" id="ARBA00009726"/>
    </source>
</evidence>
<feature type="domain" description="ABC transporter" evidence="12">
    <location>
        <begin position="941"/>
        <end position="1175"/>
    </location>
</feature>
<dbReference type="InterPro" id="IPR003439">
    <property type="entry name" value="ABC_transporter-like_ATP-bd"/>
</dbReference>
<feature type="transmembrane region" description="Helical" evidence="11">
    <location>
        <begin position="859"/>
        <end position="885"/>
    </location>
</feature>
<feature type="transmembrane region" description="Helical" evidence="11">
    <location>
        <begin position="232"/>
        <end position="254"/>
    </location>
</feature>
<dbReference type="CDD" id="cd03250">
    <property type="entry name" value="ABCC_MRP_domain1"/>
    <property type="match status" value="1"/>
</dbReference>
<evidence type="ECO:0000313" key="14">
    <source>
        <dbReference type="Proteomes" id="UP000000715"/>
    </source>
</evidence>
<sequence>MFSCPRRWGAGSGYERVPAGPEAQKCNPEKNASFFSRMTYSWFSRVIVLGYKKPLEREDLCELHESDSSYIVCPIFEKQWRKEVLRTQERQEVKASFSKETHARKPSLVYALWNTFKFVLIQVALFKVFADILAFTSPLIMKQMIVFCEHHPDFGWSGYGYALALFVVVFLQTLILQQYQRFNMLTSAKIKTAVIGLLYKKALLLSNVSRKKFSTGEITNLMSADAQQLMDLTANLSLLWSAPFQILMAISLLWQELGPAVLAGVAVLVFVIPVNALVATRVKKLKKSQTKNKDKQIKLLNEILHGIKILKLYAWESSYQKKIIKIREQELEVQKSAGYLAVFSMLTLTCIPFLVSLATFGIYFLLDEGNILTATKVFTSMSLFNILRLPLFDLPMVISAVVQTRVSLDRLEDFLNTEELHPQNIETNYIGDHAIGFTNASFSWDKTGVPVLKNLNIKIPEGALVAVVGPVGSGKSSVLSAILGEMEKLTGVVQRKGSVAYVAQQAWIQNCILQENILFGSIMQKQFYERVLEACALLPDLEQLPNGDQTEIGERGVNISGGQKHRVSLARAVYSGADIYLLDDPFAAVDVHVGKQLFEKVIGSSGILKNKTRILVTHNLTLLPEMDLIVVMESGRVAHMGTYHELLSKTRNLTNLLQAFSEQEKAHALKRVSVINSRTILKDQIVEQNDRPSLNQGKQFSMKKEKIPVGGVKFSIILKYLQAFGWLWVWLSVAAYLGQNLVGVAQNLWLSAWVKEAKHMNEFTEWKQIRSNKLNIYGLLGLMQGFFVCSGAYILTRGSLAASRTLHTQLLDNVLHLPLRFFEINPIGQIINRFAKDMFIIDIRFHYYLRNWVNCTLDVIGTVLVIGGALPLFILGVIPLMFLYLTIQITQSLNFWVRKACEIETNAVSIERVCEYENMDKEAPWIMSKRPPSQWPEKGIVEFINYQARYRDDLGLALRDITFQTHGEEKIGIVGRTGAGKSTLSNCLFRIVERSGGKIIIDGIDISTIGLHDLRGRLNIIPQDPVLFSGTLQMNLDPLDKYSDRELWEVLELCHLKDFVQSLPKKLLHEISEGGENLSVGQRQLVCLARALLRKTKILILDEATASIDFETDTLVQTTIRKEFSDCTILTIAHRLHSIIDSDRVLVLDSGRITEFETPQNLICQKGLFFEMLTEAGITQDSVTK</sequence>
<dbReference type="GO" id="GO:0005524">
    <property type="term" value="F:ATP binding"/>
    <property type="evidence" value="ECO:0007669"/>
    <property type="project" value="UniProtKB-KW"/>
</dbReference>
<gene>
    <name evidence="15" type="primary">LOC101671308</name>
</gene>
<dbReference type="GO" id="GO:0000323">
    <property type="term" value="C:lytic vacuole"/>
    <property type="evidence" value="ECO:0007669"/>
    <property type="project" value="UniProtKB-ARBA"/>
</dbReference>
<keyword evidence="10 11" id="KW-0472">Membrane</keyword>
<keyword evidence="4" id="KW-0926">Vacuole</keyword>
<keyword evidence="14" id="KW-1185">Reference proteome</keyword>
<organism evidence="14 15">
    <name type="scientific">Mustela putorius furo</name>
    <name type="common">European domestic ferret</name>
    <name type="synonym">Mustela furo</name>
    <dbReference type="NCBI Taxonomy" id="9669"/>
    <lineage>
        <taxon>Eukaryota</taxon>
        <taxon>Metazoa</taxon>
        <taxon>Chordata</taxon>
        <taxon>Craniata</taxon>
        <taxon>Vertebrata</taxon>
        <taxon>Euteleostomi</taxon>
        <taxon>Mammalia</taxon>
        <taxon>Eutheria</taxon>
        <taxon>Laurasiatheria</taxon>
        <taxon>Carnivora</taxon>
        <taxon>Caniformia</taxon>
        <taxon>Musteloidea</taxon>
        <taxon>Mustelidae</taxon>
        <taxon>Mustelinae</taxon>
        <taxon>Mustela</taxon>
    </lineage>
</organism>
<dbReference type="PANTHER" id="PTHR24223:SF166">
    <property type="entry name" value="MULTIDRUG RESISTANCE-ASSOCIATED PROTEIN 1-LIKE"/>
    <property type="match status" value="1"/>
</dbReference>
<dbReference type="PROSITE" id="PS00211">
    <property type="entry name" value="ABC_TRANSPORTER_1"/>
    <property type="match status" value="1"/>
</dbReference>
<proteinExistence type="inferred from homology"/>
<dbReference type="Pfam" id="PF00005">
    <property type="entry name" value="ABC_tran"/>
    <property type="match status" value="2"/>
</dbReference>
<keyword evidence="6" id="KW-0677">Repeat</keyword>
<dbReference type="AlphaFoldDB" id="A0A8U0VAS7"/>
<dbReference type="Gene3D" id="3.40.50.300">
    <property type="entry name" value="P-loop containing nucleotide triphosphate hydrolases"/>
    <property type="match status" value="2"/>
</dbReference>
<evidence type="ECO:0000259" key="12">
    <source>
        <dbReference type="PROSITE" id="PS50893"/>
    </source>
</evidence>
<comment type="subcellular location">
    <subcellularLocation>
        <location evidence="1">Vacuole membrane</location>
        <topology evidence="1">Multi-pass membrane protein</topology>
    </subcellularLocation>
</comment>
<evidence type="ECO:0000256" key="8">
    <source>
        <dbReference type="ARBA" id="ARBA00022840"/>
    </source>
</evidence>
<protein>
    <submittedName>
        <fullName evidence="15">Multidrug resistance-associated protein 1-like isoform X5</fullName>
    </submittedName>
</protein>
<dbReference type="FunFam" id="3.40.50.300:FF:000997">
    <property type="entry name" value="Multidrug resistance-associated protein 1"/>
    <property type="match status" value="1"/>
</dbReference>
<dbReference type="PANTHER" id="PTHR24223">
    <property type="entry name" value="ATP-BINDING CASSETTE SUB-FAMILY C"/>
    <property type="match status" value="1"/>
</dbReference>
<dbReference type="Pfam" id="PF00664">
    <property type="entry name" value="ABC_membrane"/>
    <property type="match status" value="2"/>
</dbReference>
<evidence type="ECO:0000256" key="3">
    <source>
        <dbReference type="ARBA" id="ARBA00022448"/>
    </source>
</evidence>
<dbReference type="GO" id="GO:0140359">
    <property type="term" value="F:ABC-type transporter activity"/>
    <property type="evidence" value="ECO:0007669"/>
    <property type="project" value="InterPro"/>
</dbReference>
<evidence type="ECO:0000259" key="13">
    <source>
        <dbReference type="PROSITE" id="PS50929"/>
    </source>
</evidence>
<dbReference type="InterPro" id="IPR003593">
    <property type="entry name" value="AAA+_ATPase"/>
</dbReference>
<dbReference type="InterPro" id="IPR017871">
    <property type="entry name" value="ABC_transporter-like_CS"/>
</dbReference>
<dbReference type="CDD" id="cd18595">
    <property type="entry name" value="ABC_6TM_MRP1_2_3_6_D1_like"/>
    <property type="match status" value="1"/>
</dbReference>
<feature type="domain" description="ABC transmembrane type-1" evidence="13">
    <location>
        <begin position="121"/>
        <end position="403"/>
    </location>
</feature>
<evidence type="ECO:0000256" key="9">
    <source>
        <dbReference type="ARBA" id="ARBA00022989"/>
    </source>
</evidence>
<keyword evidence="9 11" id="KW-1133">Transmembrane helix</keyword>
<evidence type="ECO:0000313" key="15">
    <source>
        <dbReference type="RefSeq" id="XP_044944141.1"/>
    </source>
</evidence>
<dbReference type="InterPro" id="IPR011527">
    <property type="entry name" value="ABC1_TM_dom"/>
</dbReference>
<keyword evidence="7" id="KW-0547">Nucleotide-binding</keyword>
<dbReference type="FunFam" id="1.20.1560.10:FF:000020">
    <property type="entry name" value="ABC metal ion transporter"/>
    <property type="match status" value="1"/>
</dbReference>
<feature type="transmembrane region" description="Helical" evidence="11">
    <location>
        <begin position="734"/>
        <end position="754"/>
    </location>
</feature>
<evidence type="ECO:0000256" key="7">
    <source>
        <dbReference type="ARBA" id="ARBA00022741"/>
    </source>
</evidence>
<feature type="transmembrane region" description="Helical" evidence="11">
    <location>
        <begin position="108"/>
        <end position="136"/>
    </location>
</feature>
<dbReference type="InterPro" id="IPR036640">
    <property type="entry name" value="ABC1_TM_sf"/>
</dbReference>
<dbReference type="SMART" id="SM00382">
    <property type="entry name" value="AAA"/>
    <property type="match status" value="2"/>
</dbReference>
<dbReference type="GO" id="GO:0005774">
    <property type="term" value="C:vacuolar membrane"/>
    <property type="evidence" value="ECO:0007669"/>
    <property type="project" value="UniProtKB-SubCell"/>
</dbReference>
<dbReference type="CDD" id="cd03244">
    <property type="entry name" value="ABCC_MRP_domain2"/>
    <property type="match status" value="1"/>
</dbReference>
<dbReference type="InterPro" id="IPR050173">
    <property type="entry name" value="ABC_transporter_C-like"/>
</dbReference>
<evidence type="ECO:0000256" key="11">
    <source>
        <dbReference type="SAM" id="Phobius"/>
    </source>
</evidence>
<dbReference type="PROSITE" id="PS50929">
    <property type="entry name" value="ABC_TM1F"/>
    <property type="match status" value="2"/>
</dbReference>
<dbReference type="RefSeq" id="XP_044944141.1">
    <property type="nucleotide sequence ID" value="XM_045088206.1"/>
</dbReference>
<dbReference type="InterPro" id="IPR027417">
    <property type="entry name" value="P-loop_NTPase"/>
</dbReference>
<feature type="transmembrane region" description="Helical" evidence="11">
    <location>
        <begin position="156"/>
        <end position="176"/>
    </location>
</feature>
<dbReference type="GO" id="GO:0016887">
    <property type="term" value="F:ATP hydrolysis activity"/>
    <property type="evidence" value="ECO:0007669"/>
    <property type="project" value="InterPro"/>
</dbReference>
<keyword evidence="5 11" id="KW-0812">Transmembrane</keyword>
<evidence type="ECO:0000256" key="5">
    <source>
        <dbReference type="ARBA" id="ARBA00022692"/>
    </source>
</evidence>
<reference evidence="15" key="1">
    <citation type="submission" date="2025-08" db="UniProtKB">
        <authorList>
            <consortium name="RefSeq"/>
        </authorList>
    </citation>
    <scope>IDENTIFICATION</scope>
    <source>
        <tissue evidence="15">Brain</tissue>
    </source>
</reference>
<dbReference type="GeneID" id="101671308"/>
<keyword evidence="8" id="KW-0067">ATP-binding</keyword>
<dbReference type="SUPFAM" id="SSF52540">
    <property type="entry name" value="P-loop containing nucleoside triphosphate hydrolases"/>
    <property type="match status" value="2"/>
</dbReference>
<dbReference type="SUPFAM" id="SSF90123">
    <property type="entry name" value="ABC transporter transmembrane region"/>
    <property type="match status" value="2"/>
</dbReference>
<feature type="transmembrane region" description="Helical" evidence="11">
    <location>
        <begin position="337"/>
        <end position="366"/>
    </location>
</feature>
<comment type="similarity">
    <text evidence="2">Belongs to the ABC transporter superfamily. ABCC family. Conjugate transporter (TC 3.A.1.208) subfamily.</text>
</comment>
<evidence type="ECO:0000256" key="10">
    <source>
        <dbReference type="ARBA" id="ARBA00023136"/>
    </source>
</evidence>
<dbReference type="FunFam" id="3.40.50.300:FF:000074">
    <property type="entry name" value="Multidrug resistance-associated protein 5 isoform 1"/>
    <property type="match status" value="1"/>
</dbReference>
<name>A0A8U0VAS7_MUSPF</name>
<feature type="domain" description="ABC transporter" evidence="12">
    <location>
        <begin position="435"/>
        <end position="659"/>
    </location>
</feature>
<accession>A0A8U0VAS7</accession>
<feature type="domain" description="ABC transmembrane type-1" evidence="13">
    <location>
        <begin position="730"/>
        <end position="889"/>
    </location>
</feature>
<dbReference type="Proteomes" id="UP000000715">
    <property type="component" value="Unplaced"/>
</dbReference>
<evidence type="ECO:0000256" key="1">
    <source>
        <dbReference type="ARBA" id="ARBA00004128"/>
    </source>
</evidence>
<evidence type="ECO:0000256" key="6">
    <source>
        <dbReference type="ARBA" id="ARBA00022737"/>
    </source>
</evidence>
<dbReference type="Gene3D" id="1.20.1560.10">
    <property type="entry name" value="ABC transporter type 1, transmembrane domain"/>
    <property type="match status" value="2"/>
</dbReference>
<feature type="transmembrane region" description="Helical" evidence="11">
    <location>
        <begin position="260"/>
        <end position="279"/>
    </location>
</feature>